<dbReference type="EMBL" id="CAXAMM010001642">
    <property type="protein sequence ID" value="CAK8992814.1"/>
    <property type="molecule type" value="Genomic_DNA"/>
</dbReference>
<keyword evidence="3" id="KW-1185">Reference proteome</keyword>
<feature type="compositionally biased region" description="Basic and acidic residues" evidence="1">
    <location>
        <begin position="86"/>
        <end position="104"/>
    </location>
</feature>
<evidence type="ECO:0000256" key="1">
    <source>
        <dbReference type="SAM" id="MobiDB-lite"/>
    </source>
</evidence>
<feature type="compositionally biased region" description="Pro residues" evidence="1">
    <location>
        <begin position="69"/>
        <end position="84"/>
    </location>
</feature>
<sequence>MPLVMLKRNWPASNFRRTIKADGEAQQFVFNKDAPVELTDAQVAALGDDLGNALIEAHFETRASTTRPKPGPPPQPTAPPPTPPETGDKPNPDKAPETGDKPTGADDDADTMLDIFGETITHRAQASPLAETEIVAFVERKMSQQDDSRGLGILERAEIQIRTGDVSLTLRDSFVVDSTEMFVDSIGLTAGGLTSETFQTLTGSEDATEALTHILKQEASDADATRPRAIVGSDGGIRRVKSGGWTTTALPLFIYIETPATVAQIDDPEAIVASHLETIEGIGNDLESLAATDSHLNVIAIEATHLAELCRPEVNANVMGRVMLWTGRRHKHQRVPRHFGRNRWTNPGSGGYRYRRRSEATKARKEKRGADPLRPNYVTGNMLRDILSSSKITSTATRWTWRARNSAFPLADWRRSELEALARDERDDDVDFMGRVYVAEFTTADIAGVLGGVDPQAGLHVTSGNTVPFRKRAVGSTFASGSSHFASTYTNGLLLCTQITASRDSEGEETPGVTATLQSHAYADDGEVDPVTASTGQALAAQAFNAQFAIGPVVVNSTEVTDVTEWRVDTGITLQVKFQAAKPFPIRLHIRQRRPRIEIDVEDLDQFNSATGFTLSHGSLTSASVYARRRDDGNRFEADDASNHAKISFATGITSTSTVRGTGNDDASGTVILHGKALSWSGDRHVHWQVWIPEPGIEKSSITAEAHLERVGLAHCAHNVDRLQQRSPDPSDPRPGWVYYWPSPRQPHMLTADALDWRPAVAHDGFEQGRYLIGLADPLPNPDELKRPYQFPGIPLRLDDGRYWVIPTPARLPQSLSWEDDGSVRFEQSRRVAGMLRSQRFLERTADWQKLIYQEVEEGTIDEAEVPWQDLRDFAFLCLTVNYRITPEVCAALQLLTEENARTALYIATGAFDAREVVNALHAQLKLIDKIAAKLDKVGKFIGAITGVGSVLGAAQLAVSQIRKEVEMIRSRQKDAGDTQVNVARAQREALLNLGPERAGKLNEVIDQIADETGAQRLDLFKTASVALSFKGRDLADEDAFDAVRQAARLNPFDAEEQTSIAQGILAQKKKTGGTAEEVAGFQLAVKRASPVAASKEFSDNIAPGIADQIQFGSTAREAGALLATLGQGIGDPTGRITRNAAINFTKQLAQLAPEEQGTLARLEAVRNDPERRSHLLGVFDEQMQREAAAASGDDSADPTGALTGEAKAFATMVALLQQQDNDTQRLLRKTLEDIPELSQGDELFNRELALVDAQTLQQTARLADVAKSAAEGIRLSDTEGGRAGISRQALDDLLKASGVGATRSDLLKLAFDARVAESIRFTAEQVDDRPDRLTLRQSPLGLEREFQE</sequence>
<gene>
    <name evidence="2" type="ORF">SCF082_LOCUS3227</name>
</gene>
<evidence type="ECO:0000313" key="3">
    <source>
        <dbReference type="Proteomes" id="UP001642464"/>
    </source>
</evidence>
<proteinExistence type="predicted"/>
<feature type="non-terminal residue" evidence="2">
    <location>
        <position position="1349"/>
    </location>
</feature>
<protein>
    <submittedName>
        <fullName evidence="2">Uncharacterized protein</fullName>
    </submittedName>
</protein>
<feature type="region of interest" description="Disordered" evidence="1">
    <location>
        <begin position="62"/>
        <end position="110"/>
    </location>
</feature>
<feature type="compositionally biased region" description="Basic and acidic residues" evidence="1">
    <location>
        <begin position="357"/>
        <end position="371"/>
    </location>
</feature>
<name>A0ABP0HTT2_9DINO</name>
<feature type="region of interest" description="Disordered" evidence="1">
    <location>
        <begin position="339"/>
        <end position="375"/>
    </location>
</feature>
<evidence type="ECO:0000313" key="2">
    <source>
        <dbReference type="EMBL" id="CAK8992814.1"/>
    </source>
</evidence>
<reference evidence="2 3" key="1">
    <citation type="submission" date="2024-02" db="EMBL/GenBank/DDBJ databases">
        <authorList>
            <person name="Chen Y."/>
            <person name="Shah S."/>
            <person name="Dougan E. K."/>
            <person name="Thang M."/>
            <person name="Chan C."/>
        </authorList>
    </citation>
    <scope>NUCLEOTIDE SEQUENCE [LARGE SCALE GENOMIC DNA]</scope>
</reference>
<accession>A0ABP0HTT2</accession>
<organism evidence="2 3">
    <name type="scientific">Durusdinium trenchii</name>
    <dbReference type="NCBI Taxonomy" id="1381693"/>
    <lineage>
        <taxon>Eukaryota</taxon>
        <taxon>Sar</taxon>
        <taxon>Alveolata</taxon>
        <taxon>Dinophyceae</taxon>
        <taxon>Suessiales</taxon>
        <taxon>Symbiodiniaceae</taxon>
        <taxon>Durusdinium</taxon>
    </lineage>
</organism>
<dbReference type="Proteomes" id="UP001642464">
    <property type="component" value="Unassembled WGS sequence"/>
</dbReference>
<comment type="caution">
    <text evidence="2">The sequence shown here is derived from an EMBL/GenBank/DDBJ whole genome shotgun (WGS) entry which is preliminary data.</text>
</comment>